<protein>
    <submittedName>
        <fullName evidence="1">Uncharacterized protein</fullName>
    </submittedName>
</protein>
<dbReference type="Proteomes" id="UP000712600">
    <property type="component" value="Unassembled WGS sequence"/>
</dbReference>
<sequence>MANKLLKMRNVAYPLIHLRVQNGECGRFWIDNWSSFGSLQEYLEGGRTRLGIPKNATLASLHRNGS</sequence>
<dbReference type="EMBL" id="QGKX02000996">
    <property type="protein sequence ID" value="KAF3557020.1"/>
    <property type="molecule type" value="Genomic_DNA"/>
</dbReference>
<reference evidence="1" key="1">
    <citation type="submission" date="2019-12" db="EMBL/GenBank/DDBJ databases">
        <title>Genome sequencing and annotation of Brassica cretica.</title>
        <authorList>
            <person name="Studholme D.J."/>
            <person name="Sarris P."/>
        </authorList>
    </citation>
    <scope>NUCLEOTIDE SEQUENCE</scope>
    <source>
        <strain evidence="1">PFS-109/04</strain>
        <tissue evidence="1">Leaf</tissue>
    </source>
</reference>
<comment type="caution">
    <text evidence="1">The sequence shown here is derived from an EMBL/GenBank/DDBJ whole genome shotgun (WGS) entry which is preliminary data.</text>
</comment>
<proteinExistence type="predicted"/>
<organism evidence="1 2">
    <name type="scientific">Brassica cretica</name>
    <name type="common">Mustard</name>
    <dbReference type="NCBI Taxonomy" id="69181"/>
    <lineage>
        <taxon>Eukaryota</taxon>
        <taxon>Viridiplantae</taxon>
        <taxon>Streptophyta</taxon>
        <taxon>Embryophyta</taxon>
        <taxon>Tracheophyta</taxon>
        <taxon>Spermatophyta</taxon>
        <taxon>Magnoliopsida</taxon>
        <taxon>eudicotyledons</taxon>
        <taxon>Gunneridae</taxon>
        <taxon>Pentapetalae</taxon>
        <taxon>rosids</taxon>
        <taxon>malvids</taxon>
        <taxon>Brassicales</taxon>
        <taxon>Brassicaceae</taxon>
        <taxon>Brassiceae</taxon>
        <taxon>Brassica</taxon>
    </lineage>
</organism>
<gene>
    <name evidence="1" type="ORF">F2Q69_00016528</name>
</gene>
<name>A0A8S9R3D3_BRACR</name>
<dbReference type="AlphaFoldDB" id="A0A8S9R3D3"/>
<accession>A0A8S9R3D3</accession>
<evidence type="ECO:0000313" key="2">
    <source>
        <dbReference type="Proteomes" id="UP000712600"/>
    </source>
</evidence>
<evidence type="ECO:0000313" key="1">
    <source>
        <dbReference type="EMBL" id="KAF3557020.1"/>
    </source>
</evidence>